<feature type="region of interest" description="Disordered" evidence="1">
    <location>
        <begin position="187"/>
        <end position="291"/>
    </location>
</feature>
<name>A0A078AVM2_STYLE</name>
<dbReference type="InParanoid" id="A0A078AVM2"/>
<evidence type="ECO:0000256" key="1">
    <source>
        <dbReference type="SAM" id="MobiDB-lite"/>
    </source>
</evidence>
<dbReference type="Proteomes" id="UP000039865">
    <property type="component" value="Unassembled WGS sequence"/>
</dbReference>
<keyword evidence="3" id="KW-1185">Reference proteome</keyword>
<gene>
    <name evidence="2" type="primary">Contig15009.g15995</name>
    <name evidence="2" type="ORF">STYLEM_13937</name>
</gene>
<accession>A0A078AVM2</accession>
<evidence type="ECO:0000313" key="3">
    <source>
        <dbReference type="Proteomes" id="UP000039865"/>
    </source>
</evidence>
<dbReference type="EMBL" id="CCKQ01013223">
    <property type="protein sequence ID" value="CDW84868.1"/>
    <property type="molecule type" value="Genomic_DNA"/>
</dbReference>
<feature type="compositionally biased region" description="Polar residues" evidence="1">
    <location>
        <begin position="78"/>
        <end position="106"/>
    </location>
</feature>
<dbReference type="AlphaFoldDB" id="A0A078AVM2"/>
<feature type="compositionally biased region" description="Acidic residues" evidence="1">
    <location>
        <begin position="211"/>
        <end position="235"/>
    </location>
</feature>
<evidence type="ECO:0000313" key="2">
    <source>
        <dbReference type="EMBL" id="CDW84868.1"/>
    </source>
</evidence>
<reference evidence="2 3" key="1">
    <citation type="submission" date="2014-06" db="EMBL/GenBank/DDBJ databases">
        <authorList>
            <person name="Swart Estienne"/>
        </authorList>
    </citation>
    <scope>NUCLEOTIDE SEQUENCE [LARGE SCALE GENOMIC DNA]</scope>
    <source>
        <strain evidence="2 3">130c</strain>
    </source>
</reference>
<proteinExistence type="predicted"/>
<protein>
    <submittedName>
        <fullName evidence="2">Uncharacterized protein</fullName>
    </submittedName>
</protein>
<feature type="compositionally biased region" description="Acidic residues" evidence="1">
    <location>
        <begin position="243"/>
        <end position="252"/>
    </location>
</feature>
<feature type="region of interest" description="Disordered" evidence="1">
    <location>
        <begin position="78"/>
        <end position="111"/>
    </location>
</feature>
<feature type="compositionally biased region" description="Polar residues" evidence="1">
    <location>
        <begin position="254"/>
        <end position="275"/>
    </location>
</feature>
<sequence>MKIIETKRELLRTVNQNRIKINYLINLGYLIQMDSHNPYQVLSPSLKGRNQIIKVQFLSKLQTKIFLLNKRITQTQMESTVNQDSNKSNNQTDQNQGNVQHAQLNHQSDQSLKLTQKLSQLAQYQFEKDKQTFPQKEGLISIDPTANTASTAQSPEKYNNLSETSHLLVRSEILQKSQPNNLREISSQLSQNTHPKKRMLARKTAQNTEDKEIETESENEDDIQEEDEEEELNQDEQDKGEEQVLEEEDEVEQANSSFTEIFEVNTINTEQTTRDQILPYNKKNNEQPGTI</sequence>
<organism evidence="2 3">
    <name type="scientific">Stylonychia lemnae</name>
    <name type="common">Ciliate</name>
    <dbReference type="NCBI Taxonomy" id="5949"/>
    <lineage>
        <taxon>Eukaryota</taxon>
        <taxon>Sar</taxon>
        <taxon>Alveolata</taxon>
        <taxon>Ciliophora</taxon>
        <taxon>Intramacronucleata</taxon>
        <taxon>Spirotrichea</taxon>
        <taxon>Stichotrichia</taxon>
        <taxon>Sporadotrichida</taxon>
        <taxon>Oxytrichidae</taxon>
        <taxon>Stylonychinae</taxon>
        <taxon>Stylonychia</taxon>
    </lineage>
</organism>